<gene>
    <name evidence="2" type="ORF">DFH01_00485</name>
</gene>
<accession>A0A317FLI8</accession>
<dbReference type="Pfam" id="PF07883">
    <property type="entry name" value="Cupin_2"/>
    <property type="match status" value="1"/>
</dbReference>
<evidence type="ECO:0000313" key="3">
    <source>
        <dbReference type="Proteomes" id="UP000245765"/>
    </source>
</evidence>
<dbReference type="InterPro" id="IPR013096">
    <property type="entry name" value="Cupin_2"/>
</dbReference>
<feature type="domain" description="Cupin type-2" evidence="1">
    <location>
        <begin position="1"/>
        <end position="51"/>
    </location>
</feature>
<sequence length="74" mass="7915">MEPGQTAPEHTHPFDARLLILDGELILTCEGESRRYGVGDCFELAANIPHAEAVGPQGATYLVGRRPRQATAAA</sequence>
<keyword evidence="3" id="KW-1185">Reference proteome</keyword>
<dbReference type="InterPro" id="IPR014710">
    <property type="entry name" value="RmlC-like_jellyroll"/>
</dbReference>
<dbReference type="AlphaFoldDB" id="A0A317FLI8"/>
<proteinExistence type="predicted"/>
<name>A0A317FLI8_9PROT</name>
<protein>
    <submittedName>
        <fullName evidence="2">Cupin</fullName>
    </submittedName>
</protein>
<evidence type="ECO:0000313" key="2">
    <source>
        <dbReference type="EMBL" id="PWS39232.1"/>
    </source>
</evidence>
<organism evidence="2 3">
    <name type="scientific">Falsiroseomonas bella</name>
    <dbReference type="NCBI Taxonomy" id="2184016"/>
    <lineage>
        <taxon>Bacteria</taxon>
        <taxon>Pseudomonadati</taxon>
        <taxon>Pseudomonadota</taxon>
        <taxon>Alphaproteobacteria</taxon>
        <taxon>Acetobacterales</taxon>
        <taxon>Roseomonadaceae</taxon>
        <taxon>Falsiroseomonas</taxon>
    </lineage>
</organism>
<dbReference type="InterPro" id="IPR011051">
    <property type="entry name" value="RmlC_Cupin_sf"/>
</dbReference>
<evidence type="ECO:0000259" key="1">
    <source>
        <dbReference type="Pfam" id="PF07883"/>
    </source>
</evidence>
<dbReference type="Proteomes" id="UP000245765">
    <property type="component" value="Unassembled WGS sequence"/>
</dbReference>
<reference evidence="3" key="1">
    <citation type="submission" date="2018-05" db="EMBL/GenBank/DDBJ databases">
        <authorList>
            <person name="Du Z."/>
            <person name="Wang X."/>
        </authorList>
    </citation>
    <scope>NUCLEOTIDE SEQUENCE [LARGE SCALE GENOMIC DNA]</scope>
    <source>
        <strain evidence="3">CQN31</strain>
    </source>
</reference>
<dbReference type="EMBL" id="QGNA01000001">
    <property type="protein sequence ID" value="PWS39232.1"/>
    <property type="molecule type" value="Genomic_DNA"/>
</dbReference>
<dbReference type="SUPFAM" id="SSF51182">
    <property type="entry name" value="RmlC-like cupins"/>
    <property type="match status" value="1"/>
</dbReference>
<comment type="caution">
    <text evidence="2">The sequence shown here is derived from an EMBL/GenBank/DDBJ whole genome shotgun (WGS) entry which is preliminary data.</text>
</comment>
<dbReference type="Gene3D" id="2.60.120.10">
    <property type="entry name" value="Jelly Rolls"/>
    <property type="match status" value="1"/>
</dbReference>
<dbReference type="OrthoDB" id="287220at2"/>